<feature type="compositionally biased region" description="Low complexity" evidence="1">
    <location>
        <begin position="86"/>
        <end position="98"/>
    </location>
</feature>
<feature type="compositionally biased region" description="Polar residues" evidence="1">
    <location>
        <begin position="191"/>
        <end position="220"/>
    </location>
</feature>
<reference evidence="2" key="2">
    <citation type="submission" date="2023-06" db="EMBL/GenBank/DDBJ databases">
        <authorList>
            <consortium name="Lawrence Berkeley National Laboratory"/>
            <person name="Mondo S.J."/>
            <person name="Hensen N."/>
            <person name="Bonometti L."/>
            <person name="Westerberg I."/>
            <person name="Brannstrom I.O."/>
            <person name="Guillou S."/>
            <person name="Cros-Aarteil S."/>
            <person name="Calhoun S."/>
            <person name="Haridas S."/>
            <person name="Kuo A."/>
            <person name="Pangilinan J."/>
            <person name="Riley R."/>
            <person name="Labutti K."/>
            <person name="Andreopoulos B."/>
            <person name="Lipzen A."/>
            <person name="Chen C."/>
            <person name="Yanf M."/>
            <person name="Daum C."/>
            <person name="Ng V."/>
            <person name="Clum A."/>
            <person name="Steindorff A."/>
            <person name="Ohm R."/>
            <person name="Martin F."/>
            <person name="Silar P."/>
            <person name="Natvig D."/>
            <person name="Lalanne C."/>
            <person name="Gautier V."/>
            <person name="Ament-Velasquez S.L."/>
            <person name="Kruys A."/>
            <person name="Hutchinson M.I."/>
            <person name="Powell A.J."/>
            <person name="Barry K."/>
            <person name="Miller A.N."/>
            <person name="Grigoriev I.V."/>
            <person name="Debuchy R."/>
            <person name="Gladieux P."/>
            <person name="Thoren M.H."/>
            <person name="Johannesson H."/>
        </authorList>
    </citation>
    <scope>NUCLEOTIDE SEQUENCE</scope>
    <source>
        <strain evidence="2">CBS 333.67</strain>
    </source>
</reference>
<keyword evidence="3" id="KW-1185">Reference proteome</keyword>
<gene>
    <name evidence="2" type="ORF">B0T15DRAFT_515497</name>
</gene>
<dbReference type="GeneID" id="87887029"/>
<dbReference type="RefSeq" id="XP_062725222.1">
    <property type="nucleotide sequence ID" value="XM_062868200.1"/>
</dbReference>
<dbReference type="EMBL" id="JAUDZG010000001">
    <property type="protein sequence ID" value="KAK3309442.1"/>
    <property type="molecule type" value="Genomic_DNA"/>
</dbReference>
<reference evidence="2" key="1">
    <citation type="journal article" date="2023" name="Mol. Phylogenet. Evol.">
        <title>Genome-scale phylogeny and comparative genomics of the fungal order Sordariales.</title>
        <authorList>
            <person name="Hensen N."/>
            <person name="Bonometti L."/>
            <person name="Westerberg I."/>
            <person name="Brannstrom I.O."/>
            <person name="Guillou S."/>
            <person name="Cros-Aarteil S."/>
            <person name="Calhoun S."/>
            <person name="Haridas S."/>
            <person name="Kuo A."/>
            <person name="Mondo S."/>
            <person name="Pangilinan J."/>
            <person name="Riley R."/>
            <person name="LaButti K."/>
            <person name="Andreopoulos B."/>
            <person name="Lipzen A."/>
            <person name="Chen C."/>
            <person name="Yan M."/>
            <person name="Daum C."/>
            <person name="Ng V."/>
            <person name="Clum A."/>
            <person name="Steindorff A."/>
            <person name="Ohm R.A."/>
            <person name="Martin F."/>
            <person name="Silar P."/>
            <person name="Natvig D.O."/>
            <person name="Lalanne C."/>
            <person name="Gautier V."/>
            <person name="Ament-Velasquez S.L."/>
            <person name="Kruys A."/>
            <person name="Hutchinson M.I."/>
            <person name="Powell A.J."/>
            <person name="Barry K."/>
            <person name="Miller A.N."/>
            <person name="Grigoriev I.V."/>
            <person name="Debuchy R."/>
            <person name="Gladieux P."/>
            <person name="Hiltunen Thoren M."/>
            <person name="Johannesson H."/>
        </authorList>
    </citation>
    <scope>NUCLEOTIDE SEQUENCE</scope>
    <source>
        <strain evidence="2">CBS 333.67</strain>
    </source>
</reference>
<dbReference type="AlphaFoldDB" id="A0AAJ0H094"/>
<organism evidence="2 3">
    <name type="scientific">Chaetomium strumarium</name>
    <dbReference type="NCBI Taxonomy" id="1170767"/>
    <lineage>
        <taxon>Eukaryota</taxon>
        <taxon>Fungi</taxon>
        <taxon>Dikarya</taxon>
        <taxon>Ascomycota</taxon>
        <taxon>Pezizomycotina</taxon>
        <taxon>Sordariomycetes</taxon>
        <taxon>Sordariomycetidae</taxon>
        <taxon>Sordariales</taxon>
        <taxon>Chaetomiaceae</taxon>
        <taxon>Chaetomium</taxon>
    </lineage>
</organism>
<evidence type="ECO:0000313" key="2">
    <source>
        <dbReference type="EMBL" id="KAK3309442.1"/>
    </source>
</evidence>
<comment type="caution">
    <text evidence="2">The sequence shown here is derived from an EMBL/GenBank/DDBJ whole genome shotgun (WGS) entry which is preliminary data.</text>
</comment>
<protein>
    <submittedName>
        <fullName evidence="2">Uncharacterized protein</fullName>
    </submittedName>
</protein>
<feature type="region of interest" description="Disordered" evidence="1">
    <location>
        <begin position="186"/>
        <end position="238"/>
    </location>
</feature>
<proteinExistence type="predicted"/>
<evidence type="ECO:0000256" key="1">
    <source>
        <dbReference type="SAM" id="MobiDB-lite"/>
    </source>
</evidence>
<name>A0AAJ0H094_9PEZI</name>
<feature type="region of interest" description="Disordered" evidence="1">
    <location>
        <begin position="86"/>
        <end position="126"/>
    </location>
</feature>
<evidence type="ECO:0000313" key="3">
    <source>
        <dbReference type="Proteomes" id="UP001273166"/>
    </source>
</evidence>
<sequence length="272" mass="29962">MLVPDLPLRVLIGDMVCFRNVTVRIDGVAERALLRAETCIERPGHLPRAAPAAFSATDETTIAMSRRLGSQRPQGLKTLCSFSVTSRPRLTRPSTRSSAVTPQMKPASKPAAPRHPGAQGHETLHPCLRRRINTTAVPAPAWFDRLHRWFQRDVGRSRAARVETAGVEDVIREDSSMEDWDVEVSTHIKGPSSSKNVEKNTTASASASQHPLPSIRTQPTKPRPLSPEPHLAPTTLTKPIPSPNLPCMCLLRSWQAGERCSLSQPSPKPYYL</sequence>
<dbReference type="Proteomes" id="UP001273166">
    <property type="component" value="Unassembled WGS sequence"/>
</dbReference>
<accession>A0AAJ0H094</accession>